<dbReference type="PANTHER" id="PTHR35089:SF1">
    <property type="entry name" value="CHAPERONE PROTEIN SKP"/>
    <property type="match status" value="1"/>
</dbReference>
<keyword evidence="6" id="KW-1185">Reference proteome</keyword>
<dbReference type="AlphaFoldDB" id="A0A1M6TW02"/>
<dbReference type="GO" id="GO:0051082">
    <property type="term" value="F:unfolded protein binding"/>
    <property type="evidence" value="ECO:0007669"/>
    <property type="project" value="InterPro"/>
</dbReference>
<comment type="similarity">
    <text evidence="1">Belongs to the Skp family.</text>
</comment>
<dbReference type="SUPFAM" id="SSF111384">
    <property type="entry name" value="OmpH-like"/>
    <property type="match status" value="1"/>
</dbReference>
<dbReference type="Proteomes" id="UP000184474">
    <property type="component" value="Unassembled WGS sequence"/>
</dbReference>
<feature type="coiled-coil region" evidence="3">
    <location>
        <begin position="87"/>
        <end position="114"/>
    </location>
</feature>
<gene>
    <name evidence="5" type="ORF">SAMN04488028_106201</name>
</gene>
<dbReference type="STRING" id="156994.SAMN04488028_106201"/>
<protein>
    <submittedName>
        <fullName evidence="5">Outer membrane protein</fullName>
    </submittedName>
</protein>
<evidence type="ECO:0000256" key="1">
    <source>
        <dbReference type="ARBA" id="ARBA00009091"/>
    </source>
</evidence>
<evidence type="ECO:0000313" key="5">
    <source>
        <dbReference type="EMBL" id="SHK60988.1"/>
    </source>
</evidence>
<dbReference type="Gene3D" id="3.30.910.20">
    <property type="entry name" value="Skp domain"/>
    <property type="match status" value="1"/>
</dbReference>
<dbReference type="GO" id="GO:0050821">
    <property type="term" value="P:protein stabilization"/>
    <property type="evidence" value="ECO:0007669"/>
    <property type="project" value="TreeGrafter"/>
</dbReference>
<dbReference type="RefSeq" id="WP_073123986.1">
    <property type="nucleotide sequence ID" value="NZ_FRAA01000006.1"/>
</dbReference>
<name>A0A1M6TW02_REIAG</name>
<dbReference type="InterPro" id="IPR005632">
    <property type="entry name" value="Chaperone_Skp"/>
</dbReference>
<reference evidence="6" key="1">
    <citation type="submission" date="2016-11" db="EMBL/GenBank/DDBJ databases">
        <authorList>
            <person name="Varghese N."/>
            <person name="Submissions S."/>
        </authorList>
    </citation>
    <scope>NUCLEOTIDE SEQUENCE [LARGE SCALE GENOMIC DNA]</scope>
    <source>
        <strain evidence="6">DSM 26134</strain>
    </source>
</reference>
<evidence type="ECO:0000256" key="3">
    <source>
        <dbReference type="SAM" id="Coils"/>
    </source>
</evidence>
<keyword evidence="2 4" id="KW-0732">Signal</keyword>
<sequence>MKIKSLIAVLVLVSVSLGVQAQATSFKFGYTNVEYILSQMPKAKQVDSEYKTYESQLQNQLQSKGQEFQTKLQEYQQGAATMTDIMRADKESELQNLQARLEKFQQDAQVSLQKKQNELYAPLFEEIGTAIKAVRTEQGFDAIFSTGVPGVDILLDADEKFDVSDLIFKKLGITPPTTGGAGN</sequence>
<feature type="chain" id="PRO_5013065136" evidence="4">
    <location>
        <begin position="22"/>
        <end position="183"/>
    </location>
</feature>
<organism evidence="5 6">
    <name type="scientific">Reichenbachiella agariperforans</name>
    <dbReference type="NCBI Taxonomy" id="156994"/>
    <lineage>
        <taxon>Bacteria</taxon>
        <taxon>Pseudomonadati</taxon>
        <taxon>Bacteroidota</taxon>
        <taxon>Cytophagia</taxon>
        <taxon>Cytophagales</taxon>
        <taxon>Reichenbachiellaceae</taxon>
        <taxon>Reichenbachiella</taxon>
    </lineage>
</organism>
<evidence type="ECO:0000256" key="2">
    <source>
        <dbReference type="ARBA" id="ARBA00022729"/>
    </source>
</evidence>
<dbReference type="GO" id="GO:0005829">
    <property type="term" value="C:cytosol"/>
    <property type="evidence" value="ECO:0007669"/>
    <property type="project" value="TreeGrafter"/>
</dbReference>
<feature type="signal peptide" evidence="4">
    <location>
        <begin position="1"/>
        <end position="21"/>
    </location>
</feature>
<dbReference type="InterPro" id="IPR024930">
    <property type="entry name" value="Skp_dom_sf"/>
</dbReference>
<dbReference type="EMBL" id="FRAA01000006">
    <property type="protein sequence ID" value="SHK60988.1"/>
    <property type="molecule type" value="Genomic_DNA"/>
</dbReference>
<accession>A0A1M6TW02</accession>
<dbReference type="Pfam" id="PF03938">
    <property type="entry name" value="OmpH"/>
    <property type="match status" value="1"/>
</dbReference>
<dbReference type="SMART" id="SM00935">
    <property type="entry name" value="OmpH"/>
    <property type="match status" value="1"/>
</dbReference>
<proteinExistence type="inferred from homology"/>
<evidence type="ECO:0000313" key="6">
    <source>
        <dbReference type="Proteomes" id="UP000184474"/>
    </source>
</evidence>
<keyword evidence="3" id="KW-0175">Coiled coil</keyword>
<evidence type="ECO:0000256" key="4">
    <source>
        <dbReference type="SAM" id="SignalP"/>
    </source>
</evidence>
<dbReference type="PANTHER" id="PTHR35089">
    <property type="entry name" value="CHAPERONE PROTEIN SKP"/>
    <property type="match status" value="1"/>
</dbReference>